<evidence type="ECO:0000313" key="2">
    <source>
        <dbReference type="Proteomes" id="UP001610432"/>
    </source>
</evidence>
<dbReference type="Proteomes" id="UP001610432">
    <property type="component" value="Unassembled WGS sequence"/>
</dbReference>
<sequence length="55" mass="6077">MEDGGCVEEWMDRGVFISFAILTWYLRSAIWKAADSTTSLKLPGKNSTQAGSPPR</sequence>
<organism evidence="1 2">
    <name type="scientific">Aspergillus lucknowensis</name>
    <dbReference type="NCBI Taxonomy" id="176173"/>
    <lineage>
        <taxon>Eukaryota</taxon>
        <taxon>Fungi</taxon>
        <taxon>Dikarya</taxon>
        <taxon>Ascomycota</taxon>
        <taxon>Pezizomycotina</taxon>
        <taxon>Eurotiomycetes</taxon>
        <taxon>Eurotiomycetidae</taxon>
        <taxon>Eurotiales</taxon>
        <taxon>Aspergillaceae</taxon>
        <taxon>Aspergillus</taxon>
        <taxon>Aspergillus subgen. Nidulantes</taxon>
    </lineage>
</organism>
<accession>A0ABR4M848</accession>
<dbReference type="RefSeq" id="XP_070891750.1">
    <property type="nucleotide sequence ID" value="XM_071025173.1"/>
</dbReference>
<proteinExistence type="predicted"/>
<comment type="caution">
    <text evidence="1">The sequence shown here is derived from an EMBL/GenBank/DDBJ whole genome shotgun (WGS) entry which is preliminary data.</text>
</comment>
<dbReference type="EMBL" id="JBFXLQ010000001">
    <property type="protein sequence ID" value="KAL2872772.1"/>
    <property type="molecule type" value="Genomic_DNA"/>
</dbReference>
<name>A0ABR4M848_9EURO</name>
<gene>
    <name evidence="1" type="ORF">BJX67DRAFT_17962</name>
</gene>
<keyword evidence="2" id="KW-1185">Reference proteome</keyword>
<reference evidence="1 2" key="1">
    <citation type="submission" date="2024-07" db="EMBL/GenBank/DDBJ databases">
        <title>Section-level genome sequencing and comparative genomics of Aspergillus sections Usti and Cavernicolus.</title>
        <authorList>
            <consortium name="Lawrence Berkeley National Laboratory"/>
            <person name="Nybo J.L."/>
            <person name="Vesth T.C."/>
            <person name="Theobald S."/>
            <person name="Frisvad J.C."/>
            <person name="Larsen T.O."/>
            <person name="Kjaerboelling I."/>
            <person name="Rothschild-Mancinelli K."/>
            <person name="Lyhne E.K."/>
            <person name="Kogle M.E."/>
            <person name="Barry K."/>
            <person name="Clum A."/>
            <person name="Na H."/>
            <person name="Ledsgaard L."/>
            <person name="Lin J."/>
            <person name="Lipzen A."/>
            <person name="Kuo A."/>
            <person name="Riley R."/>
            <person name="Mondo S."/>
            <person name="Labutti K."/>
            <person name="Haridas S."/>
            <person name="Pangalinan J."/>
            <person name="Salamov A.A."/>
            <person name="Simmons B.A."/>
            <person name="Magnuson J.K."/>
            <person name="Chen J."/>
            <person name="Drula E."/>
            <person name="Henrissat B."/>
            <person name="Wiebenga A."/>
            <person name="Lubbers R.J."/>
            <person name="Gomes A.C."/>
            <person name="Macurrencykelacurrency M.R."/>
            <person name="Stajich J."/>
            <person name="Grigoriev I.V."/>
            <person name="Mortensen U.H."/>
            <person name="De Vries R.P."/>
            <person name="Baker S.E."/>
            <person name="Andersen M.R."/>
        </authorList>
    </citation>
    <scope>NUCLEOTIDE SEQUENCE [LARGE SCALE GENOMIC DNA]</scope>
    <source>
        <strain evidence="1 2">CBS 449.75</strain>
    </source>
</reference>
<dbReference type="GeneID" id="98140245"/>
<protein>
    <submittedName>
        <fullName evidence="1">Uncharacterized protein</fullName>
    </submittedName>
</protein>
<evidence type="ECO:0000313" key="1">
    <source>
        <dbReference type="EMBL" id="KAL2872772.1"/>
    </source>
</evidence>